<feature type="transmembrane region" description="Helical" evidence="1">
    <location>
        <begin position="6"/>
        <end position="29"/>
    </location>
</feature>
<feature type="transmembrane region" description="Helical" evidence="1">
    <location>
        <begin position="67"/>
        <end position="93"/>
    </location>
</feature>
<feature type="transmembrane region" description="Helical" evidence="1">
    <location>
        <begin position="41"/>
        <end position="61"/>
    </location>
</feature>
<keyword evidence="1" id="KW-1133">Transmembrane helix</keyword>
<reference evidence="2 3" key="1">
    <citation type="submission" date="2015-01" db="EMBL/GenBank/DDBJ databases">
        <title>Jeotgalibacillus campisalis genome sequencing.</title>
        <authorList>
            <person name="Goh K.M."/>
            <person name="Chan K.-G."/>
            <person name="Yaakop A.S."/>
            <person name="Ee R."/>
            <person name="Gan H.M."/>
            <person name="Chan C.S."/>
        </authorList>
    </citation>
    <scope>NUCLEOTIDE SEQUENCE [LARGE SCALE GENOMIC DNA]</scope>
    <source>
        <strain evidence="2 3">SF-57</strain>
    </source>
</reference>
<gene>
    <name evidence="2" type="ORF">KR50_36730</name>
</gene>
<proteinExistence type="predicted"/>
<evidence type="ECO:0000313" key="3">
    <source>
        <dbReference type="Proteomes" id="UP000031972"/>
    </source>
</evidence>
<dbReference type="Proteomes" id="UP000031972">
    <property type="component" value="Unassembled WGS sequence"/>
</dbReference>
<dbReference type="EMBL" id="JXRR01000022">
    <property type="protein sequence ID" value="KIL43270.1"/>
    <property type="molecule type" value="Genomic_DNA"/>
</dbReference>
<sequence>MLKTDYSFSSIFFGFLLPILLITASVFWTIKTAYKNRFVPIITLFFLSIIIFLLPAVLAYFEIITGSMGFAVAILSVYYSIALLIGIALNVMVDYYDQKEKVIFSV</sequence>
<accession>A0A0C2QYZ1</accession>
<name>A0A0C2QYZ1_9BACL</name>
<organism evidence="2 3">
    <name type="scientific">Jeotgalibacillus campisalis</name>
    <dbReference type="NCBI Taxonomy" id="220754"/>
    <lineage>
        <taxon>Bacteria</taxon>
        <taxon>Bacillati</taxon>
        <taxon>Bacillota</taxon>
        <taxon>Bacilli</taxon>
        <taxon>Bacillales</taxon>
        <taxon>Caryophanaceae</taxon>
        <taxon>Jeotgalibacillus</taxon>
    </lineage>
</organism>
<keyword evidence="1" id="KW-0812">Transmembrane</keyword>
<keyword evidence="3" id="KW-1185">Reference proteome</keyword>
<comment type="caution">
    <text evidence="2">The sequence shown here is derived from an EMBL/GenBank/DDBJ whole genome shotgun (WGS) entry which is preliminary data.</text>
</comment>
<dbReference type="PATRIC" id="fig|220754.4.peg.3684"/>
<evidence type="ECO:0000256" key="1">
    <source>
        <dbReference type="SAM" id="Phobius"/>
    </source>
</evidence>
<protein>
    <submittedName>
        <fullName evidence="2">Uncharacterized protein</fullName>
    </submittedName>
</protein>
<dbReference type="AlphaFoldDB" id="A0A0C2QYZ1"/>
<keyword evidence="1" id="KW-0472">Membrane</keyword>
<evidence type="ECO:0000313" key="2">
    <source>
        <dbReference type="EMBL" id="KIL43270.1"/>
    </source>
</evidence>